<proteinExistence type="predicted"/>
<name>A0A6G1KHQ6_9PLEO</name>
<dbReference type="Pfam" id="PF01035">
    <property type="entry name" value="DNA_binding_1"/>
    <property type="match status" value="1"/>
</dbReference>
<reference evidence="3" key="1">
    <citation type="journal article" date="2020" name="Stud. Mycol.">
        <title>101 Dothideomycetes genomes: a test case for predicting lifestyles and emergence of pathogens.</title>
        <authorList>
            <person name="Haridas S."/>
            <person name="Albert R."/>
            <person name="Binder M."/>
            <person name="Bloem J."/>
            <person name="Labutti K."/>
            <person name="Salamov A."/>
            <person name="Andreopoulos B."/>
            <person name="Baker S."/>
            <person name="Barry K."/>
            <person name="Bills G."/>
            <person name="Bluhm B."/>
            <person name="Cannon C."/>
            <person name="Castanera R."/>
            <person name="Culley D."/>
            <person name="Daum C."/>
            <person name="Ezra D."/>
            <person name="Gonzalez J."/>
            <person name="Henrissat B."/>
            <person name="Kuo A."/>
            <person name="Liang C."/>
            <person name="Lipzen A."/>
            <person name="Lutzoni F."/>
            <person name="Magnuson J."/>
            <person name="Mondo S."/>
            <person name="Nolan M."/>
            <person name="Ohm R."/>
            <person name="Pangilinan J."/>
            <person name="Park H.-J."/>
            <person name="Ramirez L."/>
            <person name="Alfaro M."/>
            <person name="Sun H."/>
            <person name="Tritt A."/>
            <person name="Yoshinaga Y."/>
            <person name="Zwiers L.-H."/>
            <person name="Turgeon B."/>
            <person name="Goodwin S."/>
            <person name="Spatafora J."/>
            <person name="Crous P."/>
            <person name="Grigoriev I."/>
        </authorList>
    </citation>
    <scope>NUCLEOTIDE SEQUENCE</scope>
    <source>
        <strain evidence="3">CBS 279.74</strain>
    </source>
</reference>
<dbReference type="Gene3D" id="1.10.10.10">
    <property type="entry name" value="Winged helix-like DNA-binding domain superfamily/Winged helix DNA-binding domain"/>
    <property type="match status" value="1"/>
</dbReference>
<feature type="domain" description="Methylated-DNA-[protein]-cysteine S-methyltransferase DNA binding" evidence="2">
    <location>
        <begin position="13"/>
        <end position="108"/>
    </location>
</feature>
<evidence type="ECO:0000313" key="3">
    <source>
        <dbReference type="EMBL" id="KAF2712364.1"/>
    </source>
</evidence>
<dbReference type="CDD" id="cd06445">
    <property type="entry name" value="ATase"/>
    <property type="match status" value="1"/>
</dbReference>
<dbReference type="InterPro" id="IPR036217">
    <property type="entry name" value="MethylDNA_cys_MeTrfase_DNAb"/>
</dbReference>
<keyword evidence="4" id="KW-1185">Reference proteome</keyword>
<evidence type="ECO:0000313" key="4">
    <source>
        <dbReference type="Proteomes" id="UP000799428"/>
    </source>
</evidence>
<dbReference type="AlphaFoldDB" id="A0A6G1KHQ6"/>
<dbReference type="PANTHER" id="PTHR42942:SF1">
    <property type="entry name" value="ALKYLTRANSFERASE-LIKE PROTEIN 1"/>
    <property type="match status" value="1"/>
</dbReference>
<organism evidence="3 4">
    <name type="scientific">Pleomassaria siparia CBS 279.74</name>
    <dbReference type="NCBI Taxonomy" id="1314801"/>
    <lineage>
        <taxon>Eukaryota</taxon>
        <taxon>Fungi</taxon>
        <taxon>Dikarya</taxon>
        <taxon>Ascomycota</taxon>
        <taxon>Pezizomycotina</taxon>
        <taxon>Dothideomycetes</taxon>
        <taxon>Pleosporomycetidae</taxon>
        <taxon>Pleosporales</taxon>
        <taxon>Pleomassariaceae</taxon>
        <taxon>Pleomassaria</taxon>
    </lineage>
</organism>
<evidence type="ECO:0000259" key="2">
    <source>
        <dbReference type="Pfam" id="PF01035"/>
    </source>
</evidence>
<keyword evidence="1" id="KW-0227">DNA damage</keyword>
<dbReference type="PANTHER" id="PTHR42942">
    <property type="entry name" value="6-O-METHYLGUANINE DNA METHYLTRANSFERASE"/>
    <property type="match status" value="1"/>
</dbReference>
<gene>
    <name evidence="3" type="ORF">K504DRAFT_373712</name>
</gene>
<dbReference type="Proteomes" id="UP000799428">
    <property type="component" value="Unassembled WGS sequence"/>
</dbReference>
<dbReference type="InterPro" id="IPR052520">
    <property type="entry name" value="ATL_DNA_repair"/>
</dbReference>
<dbReference type="GO" id="GO:0003824">
    <property type="term" value="F:catalytic activity"/>
    <property type="evidence" value="ECO:0007669"/>
    <property type="project" value="InterPro"/>
</dbReference>
<dbReference type="SUPFAM" id="SSF46767">
    <property type="entry name" value="Methylated DNA-protein cysteine methyltransferase, C-terminal domain"/>
    <property type="match status" value="1"/>
</dbReference>
<sequence length="154" mass="16942">MARGERSEEAWAWYEAVYEAIQEIPRGKVTSYGHIARLVGKRRHPYITQVGVCLRHLPSPSTDGSKKSARWHSGNVPWQRVINAKGGISPRGPSGAARQAAVLQAEDVEVVQNAMGEWTINLGKYGWFPDVLPSEAGLVESSSDEEEEAAAYHT</sequence>
<dbReference type="OrthoDB" id="2548197at2759"/>
<evidence type="ECO:0000256" key="1">
    <source>
        <dbReference type="ARBA" id="ARBA00022763"/>
    </source>
</evidence>
<dbReference type="GO" id="GO:0006281">
    <property type="term" value="P:DNA repair"/>
    <property type="evidence" value="ECO:0007669"/>
    <property type="project" value="InterPro"/>
</dbReference>
<dbReference type="EMBL" id="MU005766">
    <property type="protein sequence ID" value="KAF2712364.1"/>
    <property type="molecule type" value="Genomic_DNA"/>
</dbReference>
<dbReference type="InterPro" id="IPR036388">
    <property type="entry name" value="WH-like_DNA-bd_sf"/>
</dbReference>
<accession>A0A6G1KHQ6</accession>
<protein>
    <recommendedName>
        <fullName evidence="2">Methylated-DNA-[protein]-cysteine S-methyltransferase DNA binding domain-containing protein</fullName>
    </recommendedName>
</protein>
<dbReference type="InterPro" id="IPR014048">
    <property type="entry name" value="MethylDNA_cys_MeTrfase_DNA-bd"/>
</dbReference>